<comment type="caution">
    <text evidence="3">The sequence shown here is derived from an EMBL/GenBank/DDBJ whole genome shotgun (WGS) entry which is preliminary data.</text>
</comment>
<dbReference type="Pfam" id="PF01494">
    <property type="entry name" value="FAD_binding_3"/>
    <property type="match status" value="1"/>
</dbReference>
<dbReference type="Proteomes" id="UP001207654">
    <property type="component" value="Unassembled WGS sequence"/>
</dbReference>
<keyword evidence="4" id="KW-1185">Reference proteome</keyword>
<reference evidence="3 4" key="1">
    <citation type="submission" date="2022-11" db="EMBL/GenBank/DDBJ databases">
        <title>Minimal conservation of predation-associated metabolite biosynthetic gene clusters underscores biosynthetic potential of Myxococcota including descriptions for ten novel species: Archangium lansinium sp. nov., Myxococcus landrumus sp. nov., Nannocystis bai.</title>
        <authorList>
            <person name="Ahearne A."/>
            <person name="Stevens C."/>
            <person name="Phillips K."/>
        </authorList>
    </citation>
    <scope>NUCLEOTIDE SEQUENCE [LARGE SCALE GENOMIC DNA]</scope>
    <source>
        <strain evidence="3 4">MIWBW</strain>
    </source>
</reference>
<proteinExistence type="predicted"/>
<feature type="domain" description="FAD-binding" evidence="2">
    <location>
        <begin position="7"/>
        <end position="346"/>
    </location>
</feature>
<keyword evidence="1" id="KW-0560">Oxidoreductase</keyword>
<dbReference type="InterPro" id="IPR036188">
    <property type="entry name" value="FAD/NAD-bd_sf"/>
</dbReference>
<sequence>MTPRVEETDVLIIGCGPVGALTANFLGLYGVRTLVLERLPTPHGQPRAITCDDEALRIYQAAGLSEPMDAHMYTVPEVQMTGADGELFARVVIQGLDFGNGFPALRFFSQPYVEDVLRQGLSRFPHVELRFGHSLEAYSQDAQAISATVRNTHDGSEYTVRARYLLACDGGRSTVRRIAGIEMVGSTYDEQMLAISLLLPEPPPPLCRMVCDPHRHIFVARCSGNEMRVDCTIRQDEKAEDLLQPERLREFIAPFVDPDRATILRAAAYVFNRRMASRWRDGRMFLLGDAAHLMPPVLGQGLCSGLRDAHNLSWKLASVLHGHADEPLLDTYEQERRPHVEAMLDTSVQMGRVVLTGNRPMAMLRDRVFRALDHIPRAQRFIRNFEFKPRPLISRGFMLGGSRGHRQAPEGTYFPQPRVGAPGGGEVRLDELMGPGFAVLVHPDTREASRRGAQALAESLGARCLRIIPPRSGQAQPGEVVDTEGKLDEWFREYKVEIAVIRPDRYLFGAVRGSHLAWLSTALRGWIHGPLSEREMPAPASALKSSVG</sequence>
<evidence type="ECO:0000313" key="4">
    <source>
        <dbReference type="Proteomes" id="UP001207654"/>
    </source>
</evidence>
<name>A0ABT3ZZ59_9BACT</name>
<dbReference type="InterPro" id="IPR050631">
    <property type="entry name" value="PheA/TfdB_FAD_monoxygenase"/>
</dbReference>
<dbReference type="PANTHER" id="PTHR43476:SF3">
    <property type="entry name" value="FAD-BINDING MONOOXYGENASE"/>
    <property type="match status" value="1"/>
</dbReference>
<dbReference type="RefSeq" id="WP_267532958.1">
    <property type="nucleotide sequence ID" value="NZ_JAPNKA010000001.1"/>
</dbReference>
<dbReference type="PRINTS" id="PR00420">
    <property type="entry name" value="RNGMNOXGNASE"/>
</dbReference>
<gene>
    <name evidence="3" type="ORF">OV287_05695</name>
</gene>
<dbReference type="EMBL" id="JAPNKA010000001">
    <property type="protein sequence ID" value="MCY1073972.1"/>
    <property type="molecule type" value="Genomic_DNA"/>
</dbReference>
<protein>
    <submittedName>
        <fullName evidence="3">Bifunctional 3-(3-hydroxy-phenyl)propionate/3-hydroxycinnamic acid hydroxylase</fullName>
    </submittedName>
</protein>
<evidence type="ECO:0000259" key="2">
    <source>
        <dbReference type="Pfam" id="PF01494"/>
    </source>
</evidence>
<evidence type="ECO:0000256" key="1">
    <source>
        <dbReference type="ARBA" id="ARBA00023002"/>
    </source>
</evidence>
<evidence type="ECO:0000313" key="3">
    <source>
        <dbReference type="EMBL" id="MCY1073972.1"/>
    </source>
</evidence>
<dbReference type="SUPFAM" id="SSF51905">
    <property type="entry name" value="FAD/NAD(P)-binding domain"/>
    <property type="match status" value="1"/>
</dbReference>
<dbReference type="InterPro" id="IPR002938">
    <property type="entry name" value="FAD-bd"/>
</dbReference>
<dbReference type="Gene3D" id="3.30.70.2450">
    <property type="match status" value="1"/>
</dbReference>
<dbReference type="Gene3D" id="3.50.50.60">
    <property type="entry name" value="FAD/NAD(P)-binding domain"/>
    <property type="match status" value="1"/>
</dbReference>
<dbReference type="NCBIfam" id="NF004829">
    <property type="entry name" value="PRK06183.1-3"/>
    <property type="match status" value="1"/>
</dbReference>
<dbReference type="PANTHER" id="PTHR43476">
    <property type="entry name" value="3-(3-HYDROXY-PHENYL)PROPIONATE/3-HYDROXYCINNAMIC ACID HYDROXYLASE"/>
    <property type="match status" value="1"/>
</dbReference>
<accession>A0ABT3ZZ59</accession>
<organism evidence="3 4">
    <name type="scientific">Archangium lansingense</name>
    <dbReference type="NCBI Taxonomy" id="2995310"/>
    <lineage>
        <taxon>Bacteria</taxon>
        <taxon>Pseudomonadati</taxon>
        <taxon>Myxococcota</taxon>
        <taxon>Myxococcia</taxon>
        <taxon>Myxococcales</taxon>
        <taxon>Cystobacterineae</taxon>
        <taxon>Archangiaceae</taxon>
        <taxon>Archangium</taxon>
    </lineage>
</organism>